<sequence length="188" mass="21957">MNENNSNTPDKMRHSDEDYHDITIDWSNESFDYRNQLFHQLAAYTGIPVEYQLLIDVQNPYLPTTGFGHLNPGIIKQRVREYDVNKEYAMESLYDGDCYFLTTELMSFHDDPSIFCCFYLLHSDLVNENGCNPDYCHHLGSRLFSNKLSQFIKSEHLQKLLYTRVDRVTSEAARKSEARTFSISFSVP</sequence>
<dbReference type="EnsemblMetazoa" id="tetur25g01100.1">
    <property type="protein sequence ID" value="tetur25g01100.1"/>
    <property type="gene ID" value="tetur25g01100"/>
</dbReference>
<dbReference type="AlphaFoldDB" id="T1KX47"/>
<dbReference type="HOGENOM" id="CLU_071407_2_0_1"/>
<dbReference type="EMBL" id="CAEY01000676">
    <property type="status" value="NOT_ANNOTATED_CDS"/>
    <property type="molecule type" value="Genomic_DNA"/>
</dbReference>
<dbReference type="Proteomes" id="UP000015104">
    <property type="component" value="Unassembled WGS sequence"/>
</dbReference>
<proteinExistence type="predicted"/>
<organism evidence="1 2">
    <name type="scientific">Tetranychus urticae</name>
    <name type="common">Two-spotted spider mite</name>
    <dbReference type="NCBI Taxonomy" id="32264"/>
    <lineage>
        <taxon>Eukaryota</taxon>
        <taxon>Metazoa</taxon>
        <taxon>Ecdysozoa</taxon>
        <taxon>Arthropoda</taxon>
        <taxon>Chelicerata</taxon>
        <taxon>Arachnida</taxon>
        <taxon>Acari</taxon>
        <taxon>Acariformes</taxon>
        <taxon>Trombidiformes</taxon>
        <taxon>Prostigmata</taxon>
        <taxon>Eleutherengona</taxon>
        <taxon>Raphignathae</taxon>
        <taxon>Tetranychoidea</taxon>
        <taxon>Tetranychidae</taxon>
        <taxon>Tetranychus</taxon>
    </lineage>
</organism>
<accession>T1KX47</accession>
<protein>
    <submittedName>
        <fullName evidence="1">Uncharacterized protein</fullName>
    </submittedName>
</protein>
<evidence type="ECO:0000313" key="2">
    <source>
        <dbReference type="Proteomes" id="UP000015104"/>
    </source>
</evidence>
<reference evidence="2" key="1">
    <citation type="submission" date="2011-08" db="EMBL/GenBank/DDBJ databases">
        <authorList>
            <person name="Rombauts S."/>
        </authorList>
    </citation>
    <scope>NUCLEOTIDE SEQUENCE</scope>
    <source>
        <strain evidence="2">London</strain>
    </source>
</reference>
<evidence type="ECO:0000313" key="1">
    <source>
        <dbReference type="EnsemblMetazoa" id="tetur25g01100.1"/>
    </source>
</evidence>
<keyword evidence="2" id="KW-1185">Reference proteome</keyword>
<reference evidence="1" key="2">
    <citation type="submission" date="2015-06" db="UniProtKB">
        <authorList>
            <consortium name="EnsemblMetazoa"/>
        </authorList>
    </citation>
    <scope>IDENTIFICATION</scope>
</reference>
<name>T1KX47_TETUR</name>